<evidence type="ECO:0000313" key="1">
    <source>
        <dbReference type="EMBL" id="SCX35680.1"/>
    </source>
</evidence>
<gene>
    <name evidence="1" type="ORF">DSM25559_5097</name>
</gene>
<name>A0A1R3U952_9HYPH</name>
<dbReference type="AlphaFoldDB" id="A0A1R3U952"/>
<accession>A0A1R3U952</accession>
<organism evidence="1 2">
    <name type="scientific">Agrobacterium rosae</name>
    <dbReference type="NCBI Taxonomy" id="1972867"/>
    <lineage>
        <taxon>Bacteria</taxon>
        <taxon>Pseudomonadati</taxon>
        <taxon>Pseudomonadota</taxon>
        <taxon>Alphaproteobacteria</taxon>
        <taxon>Hyphomicrobiales</taxon>
        <taxon>Rhizobiaceae</taxon>
        <taxon>Rhizobium/Agrobacterium group</taxon>
        <taxon>Agrobacterium</taxon>
    </lineage>
</organism>
<dbReference type="STRING" id="1907666.DSM25559_5097"/>
<protein>
    <submittedName>
        <fullName evidence="1">Uncharacterized protein</fullName>
    </submittedName>
</protein>
<reference evidence="2" key="1">
    <citation type="submission" date="2016-10" db="EMBL/GenBank/DDBJ databases">
        <authorList>
            <person name="Wibberg D."/>
        </authorList>
    </citation>
    <scope>NUCLEOTIDE SEQUENCE [LARGE SCALE GENOMIC DNA]</scope>
</reference>
<dbReference type="RefSeq" id="WP_143239547.1">
    <property type="nucleotide sequence ID" value="NZ_FMUE01000022.1"/>
</dbReference>
<evidence type="ECO:0000313" key="2">
    <source>
        <dbReference type="Proteomes" id="UP000187891"/>
    </source>
</evidence>
<dbReference type="EMBL" id="FMUE01000022">
    <property type="protein sequence ID" value="SCX35680.1"/>
    <property type="molecule type" value="Genomic_DNA"/>
</dbReference>
<sequence>MSNIVFLKFSQPVLDDPVSNQTDELAQLIQNSGLPDIMGELEAKLGVMLGYLTEFRNISDAEIGRKDVL</sequence>
<proteinExistence type="predicted"/>
<dbReference type="Proteomes" id="UP000187891">
    <property type="component" value="Unassembled WGS sequence"/>
</dbReference>